<dbReference type="Proteomes" id="UP000677228">
    <property type="component" value="Unassembled WGS sequence"/>
</dbReference>
<dbReference type="InterPro" id="IPR013078">
    <property type="entry name" value="His_Pase_superF_clade-1"/>
</dbReference>
<dbReference type="InterPro" id="IPR029033">
    <property type="entry name" value="His_PPase_superfam"/>
</dbReference>
<dbReference type="Gene3D" id="3.40.50.1240">
    <property type="entry name" value="Phosphoglycerate mutase-like"/>
    <property type="match status" value="1"/>
</dbReference>
<comment type="caution">
    <text evidence="1">The sequence shown here is derived from an EMBL/GenBank/DDBJ whole genome shotgun (WGS) entry which is preliminary data.</text>
</comment>
<dbReference type="EMBL" id="CAJOBC010009712">
    <property type="protein sequence ID" value="CAF3994730.1"/>
    <property type="molecule type" value="Genomic_DNA"/>
</dbReference>
<dbReference type="Proteomes" id="UP000682733">
    <property type="component" value="Unassembled WGS sequence"/>
</dbReference>
<dbReference type="AlphaFoldDB" id="A0A814YNW9"/>
<sequence>MSEKTIFYLRHCQAEHNVNNEYNIQDPRLTQIGIEHAKKIILPPNLELVVCSPFVRTLQTYQILFPGKEIPLIIEPDLQEVSMCECDIGSSVETLVEQFPDLARELQRDLKHDWNEKTKDQCTKEAIQKRAEKIRYLLHKRSERKILVISHNCFLHGLVGEHFENGEIKEQFANEQLKTYSVAPHPQKSRS</sequence>
<dbReference type="InterPro" id="IPR050275">
    <property type="entry name" value="PGM_Phosphatase"/>
</dbReference>
<evidence type="ECO:0000313" key="5">
    <source>
        <dbReference type="Proteomes" id="UP000663829"/>
    </source>
</evidence>
<proteinExistence type="predicted"/>
<keyword evidence="5" id="KW-1185">Reference proteome</keyword>
<dbReference type="GO" id="GO:0005737">
    <property type="term" value="C:cytoplasm"/>
    <property type="evidence" value="ECO:0007669"/>
    <property type="project" value="TreeGrafter"/>
</dbReference>
<dbReference type="SUPFAM" id="SSF53254">
    <property type="entry name" value="Phosphoglycerate mutase-like"/>
    <property type="match status" value="1"/>
</dbReference>
<organism evidence="1 5">
    <name type="scientific">Didymodactylos carnosus</name>
    <dbReference type="NCBI Taxonomy" id="1234261"/>
    <lineage>
        <taxon>Eukaryota</taxon>
        <taxon>Metazoa</taxon>
        <taxon>Spiralia</taxon>
        <taxon>Gnathifera</taxon>
        <taxon>Rotifera</taxon>
        <taxon>Eurotatoria</taxon>
        <taxon>Bdelloidea</taxon>
        <taxon>Philodinida</taxon>
        <taxon>Philodinidae</taxon>
        <taxon>Didymodactylos</taxon>
    </lineage>
</organism>
<name>A0A814YNW9_9BILA</name>
<dbReference type="EMBL" id="CAJNOK010041356">
    <property type="protein sequence ID" value="CAF1557402.1"/>
    <property type="molecule type" value="Genomic_DNA"/>
</dbReference>
<dbReference type="EMBL" id="CAJOBA010063912">
    <property type="protein sequence ID" value="CAF4348581.1"/>
    <property type="molecule type" value="Genomic_DNA"/>
</dbReference>
<evidence type="ECO:0008006" key="6">
    <source>
        <dbReference type="Google" id="ProtNLM"/>
    </source>
</evidence>
<dbReference type="CDD" id="cd07040">
    <property type="entry name" value="HP"/>
    <property type="match status" value="1"/>
</dbReference>
<evidence type="ECO:0000313" key="3">
    <source>
        <dbReference type="EMBL" id="CAF3994730.1"/>
    </source>
</evidence>
<evidence type="ECO:0000313" key="2">
    <source>
        <dbReference type="EMBL" id="CAF1557402.1"/>
    </source>
</evidence>
<dbReference type="Pfam" id="PF00300">
    <property type="entry name" value="His_Phos_1"/>
    <property type="match status" value="1"/>
</dbReference>
<dbReference type="Proteomes" id="UP000663829">
    <property type="component" value="Unassembled WGS sequence"/>
</dbReference>
<dbReference type="OrthoDB" id="496981at2759"/>
<gene>
    <name evidence="1" type="ORF">GPM918_LOCUS25226</name>
    <name evidence="2" type="ORF">OVA965_LOCUS39624</name>
    <name evidence="3" type="ORF">SRO942_LOCUS25232</name>
    <name evidence="4" type="ORF">TMI583_LOCUS40956</name>
</gene>
<accession>A0A814YNW9</accession>
<protein>
    <recommendedName>
        <fullName evidence="6">Phosphoglycerate mutase-like protein</fullName>
    </recommendedName>
</protein>
<dbReference type="PANTHER" id="PTHR48100:SF54">
    <property type="entry name" value="PHOSPHATASE SPAC5H10.03-RELATED"/>
    <property type="match status" value="1"/>
</dbReference>
<dbReference type="EMBL" id="CAJNOQ010009707">
    <property type="protein sequence ID" value="CAF1232108.1"/>
    <property type="molecule type" value="Genomic_DNA"/>
</dbReference>
<evidence type="ECO:0000313" key="4">
    <source>
        <dbReference type="EMBL" id="CAF4348581.1"/>
    </source>
</evidence>
<dbReference type="GO" id="GO:0016791">
    <property type="term" value="F:phosphatase activity"/>
    <property type="evidence" value="ECO:0007669"/>
    <property type="project" value="TreeGrafter"/>
</dbReference>
<dbReference type="PANTHER" id="PTHR48100">
    <property type="entry name" value="BROAD-SPECIFICITY PHOSPHATASE YOR283W-RELATED"/>
    <property type="match status" value="1"/>
</dbReference>
<evidence type="ECO:0000313" key="1">
    <source>
        <dbReference type="EMBL" id="CAF1232108.1"/>
    </source>
</evidence>
<dbReference type="SMART" id="SM00855">
    <property type="entry name" value="PGAM"/>
    <property type="match status" value="1"/>
</dbReference>
<reference evidence="1" key="1">
    <citation type="submission" date="2021-02" db="EMBL/GenBank/DDBJ databases">
        <authorList>
            <person name="Nowell W R."/>
        </authorList>
    </citation>
    <scope>NUCLEOTIDE SEQUENCE</scope>
</reference>
<dbReference type="Proteomes" id="UP000681722">
    <property type="component" value="Unassembled WGS sequence"/>
</dbReference>